<proteinExistence type="predicted"/>
<keyword evidence="3" id="KW-1185">Reference proteome</keyword>
<gene>
    <name evidence="2" type="ORF">O0R46_00180</name>
</gene>
<sequence length="64" mass="7897">MKNYNFDENRAMNLLTKKHQNSSEKKSKLKDSKFKRVNDSGVYRNNARHFQFDYEEDYYEPNRK</sequence>
<dbReference type="EMBL" id="CP114052">
    <property type="protein sequence ID" value="WAW14948.1"/>
    <property type="molecule type" value="Genomic_DNA"/>
</dbReference>
<evidence type="ECO:0000256" key="1">
    <source>
        <dbReference type="SAM" id="MobiDB-lite"/>
    </source>
</evidence>
<protein>
    <submittedName>
        <fullName evidence="2">Uncharacterized protein</fullName>
    </submittedName>
</protein>
<accession>A0ABY7JS04</accession>
<feature type="compositionally biased region" description="Basic and acidic residues" evidence="1">
    <location>
        <begin position="21"/>
        <end position="33"/>
    </location>
</feature>
<evidence type="ECO:0000313" key="3">
    <source>
        <dbReference type="Proteomes" id="UP001164187"/>
    </source>
</evidence>
<organism evidence="2 3">
    <name type="scientific">Peptostreptococcus equinus</name>
    <dbReference type="NCBI Taxonomy" id="3003601"/>
    <lineage>
        <taxon>Bacteria</taxon>
        <taxon>Bacillati</taxon>
        <taxon>Bacillota</taxon>
        <taxon>Clostridia</taxon>
        <taxon>Peptostreptococcales</taxon>
        <taxon>Peptostreptococcaceae</taxon>
        <taxon>Peptostreptococcus</taxon>
    </lineage>
</organism>
<name>A0ABY7JS04_9FIRM</name>
<reference evidence="2" key="1">
    <citation type="submission" date="2022-12" db="EMBL/GenBank/DDBJ databases">
        <title>Peptostreptococcus.</title>
        <authorList>
            <person name="Lee S.H."/>
        </authorList>
    </citation>
    <scope>NUCLEOTIDE SEQUENCE</scope>
    <source>
        <strain evidence="2">CBA3647</strain>
    </source>
</reference>
<evidence type="ECO:0000313" key="2">
    <source>
        <dbReference type="EMBL" id="WAW14948.1"/>
    </source>
</evidence>
<dbReference type="RefSeq" id="WP_269311640.1">
    <property type="nucleotide sequence ID" value="NZ_CP114052.1"/>
</dbReference>
<dbReference type="Proteomes" id="UP001164187">
    <property type="component" value="Chromosome"/>
</dbReference>
<feature type="region of interest" description="Disordered" evidence="1">
    <location>
        <begin position="1"/>
        <end position="33"/>
    </location>
</feature>
<feature type="compositionally biased region" description="Basic and acidic residues" evidence="1">
    <location>
        <begin position="1"/>
        <end position="10"/>
    </location>
</feature>